<evidence type="ECO:0000313" key="3">
    <source>
        <dbReference type="EMBL" id="GBE84637.1"/>
    </source>
</evidence>
<comment type="caution">
    <text evidence="3">The sequence shown here is derived from an EMBL/GenBank/DDBJ whole genome shotgun (WGS) entry which is preliminary data.</text>
</comment>
<feature type="compositionally biased region" description="Acidic residues" evidence="2">
    <location>
        <begin position="456"/>
        <end position="468"/>
    </location>
</feature>
<accession>A0A401GQX9</accession>
<evidence type="ECO:0000313" key="4">
    <source>
        <dbReference type="Proteomes" id="UP000287166"/>
    </source>
</evidence>
<feature type="coiled-coil region" evidence="1">
    <location>
        <begin position="95"/>
        <end position="122"/>
    </location>
</feature>
<dbReference type="AlphaFoldDB" id="A0A401GQX9"/>
<organism evidence="3 4">
    <name type="scientific">Sparassis crispa</name>
    <dbReference type="NCBI Taxonomy" id="139825"/>
    <lineage>
        <taxon>Eukaryota</taxon>
        <taxon>Fungi</taxon>
        <taxon>Dikarya</taxon>
        <taxon>Basidiomycota</taxon>
        <taxon>Agaricomycotina</taxon>
        <taxon>Agaricomycetes</taxon>
        <taxon>Polyporales</taxon>
        <taxon>Sparassidaceae</taxon>
        <taxon>Sparassis</taxon>
    </lineage>
</organism>
<keyword evidence="1" id="KW-0175">Coiled coil</keyword>
<dbReference type="EMBL" id="BFAD01000006">
    <property type="protein sequence ID" value="GBE84637.1"/>
    <property type="molecule type" value="Genomic_DNA"/>
</dbReference>
<proteinExistence type="predicted"/>
<keyword evidence="4" id="KW-1185">Reference proteome</keyword>
<feature type="compositionally biased region" description="Acidic residues" evidence="2">
    <location>
        <begin position="197"/>
        <end position="210"/>
    </location>
</feature>
<name>A0A401GQX9_9APHY</name>
<gene>
    <name evidence="3" type="ORF">SCP_0606160</name>
</gene>
<feature type="region of interest" description="Disordered" evidence="2">
    <location>
        <begin position="449"/>
        <end position="483"/>
    </location>
</feature>
<evidence type="ECO:0000256" key="2">
    <source>
        <dbReference type="SAM" id="MobiDB-lite"/>
    </source>
</evidence>
<dbReference type="InParanoid" id="A0A401GQX9"/>
<dbReference type="STRING" id="139825.A0A401GQX9"/>
<evidence type="ECO:0000256" key="1">
    <source>
        <dbReference type="SAM" id="Coils"/>
    </source>
</evidence>
<sequence>MNPPLQWNFAHLNLPAGGPAALPNIPLQPNPAPHIQALNPVAFFQQYQQFVHDFTVNTPGAVPPTLDQFRQYFEMIGHLPPPPPLPLGPAQIQPNLELAAAVEEVRNEIAVLKRDLENSAVVGDAAGHEADDEGTLPLRKRLKKTKKDEKQILSKPKDELREEQLAVREELMHLINRALRDLTGLKRNPFPLNKDNETDESSASDGDDDNGVPRMDINLTADIRHHLNEKVIDRAVDMVYTAQTNRNTCTLSNPDVKFTRNDLIVFAKNKFRSWRKAYLVQQDEEKKARALKQQAGNKRHRRQKQLKKLRAGVRDKYKKKHGVDPGAFLVTDWMSEQVSDWSDDDEEKAERRNELAQRANLTPDEIAGEFKVLERRQFTGHSQKLCTVYKELDQLVQITCNKMKNPPVEKYKRINLGWALNSAPTTRVYSCMLSRTWVRAHAEEAKEVEVFNDNPTDFEDNETAEESDGERLHQEPPAENNED</sequence>
<dbReference type="GeneID" id="38781554"/>
<protein>
    <submittedName>
        <fullName evidence="3">Uncharacterized protein</fullName>
    </submittedName>
</protein>
<dbReference type="OrthoDB" id="2803764at2759"/>
<reference evidence="3 4" key="1">
    <citation type="journal article" date="2018" name="Sci. Rep.">
        <title>Genome sequence of the cauliflower mushroom Sparassis crispa (Hanabiratake) and its association with beneficial usage.</title>
        <authorList>
            <person name="Kiyama R."/>
            <person name="Furutani Y."/>
            <person name="Kawaguchi K."/>
            <person name="Nakanishi T."/>
        </authorList>
    </citation>
    <scope>NUCLEOTIDE SEQUENCE [LARGE SCALE GENOMIC DNA]</scope>
</reference>
<dbReference type="Proteomes" id="UP000287166">
    <property type="component" value="Unassembled WGS sequence"/>
</dbReference>
<dbReference type="RefSeq" id="XP_027615550.1">
    <property type="nucleotide sequence ID" value="XM_027759749.1"/>
</dbReference>
<feature type="region of interest" description="Disordered" evidence="2">
    <location>
        <begin position="186"/>
        <end position="215"/>
    </location>
</feature>